<feature type="region of interest" description="Disordered" evidence="3">
    <location>
        <begin position="1"/>
        <end position="49"/>
    </location>
</feature>
<evidence type="ECO:0000256" key="1">
    <source>
        <dbReference type="ARBA" id="ARBA00022723"/>
    </source>
</evidence>
<keyword evidence="6" id="KW-1185">Reference proteome</keyword>
<evidence type="ECO:0000256" key="3">
    <source>
        <dbReference type="SAM" id="MobiDB-lite"/>
    </source>
</evidence>
<dbReference type="InterPro" id="IPR036864">
    <property type="entry name" value="Zn2-C6_fun-type_DNA-bd_sf"/>
</dbReference>
<name>V5F2R6_KALBG</name>
<dbReference type="STRING" id="1365824.V5F2R6"/>
<feature type="region of interest" description="Disordered" evidence="3">
    <location>
        <begin position="251"/>
        <end position="272"/>
    </location>
</feature>
<dbReference type="CDD" id="cd00067">
    <property type="entry name" value="GAL4"/>
    <property type="match status" value="1"/>
</dbReference>
<dbReference type="InterPro" id="IPR007219">
    <property type="entry name" value="XnlR_reg_dom"/>
</dbReference>
<dbReference type="GO" id="GO:0000981">
    <property type="term" value="F:DNA-binding transcription factor activity, RNA polymerase II-specific"/>
    <property type="evidence" value="ECO:0007669"/>
    <property type="project" value="InterPro"/>
</dbReference>
<dbReference type="GeneID" id="27418361"/>
<dbReference type="PANTHER" id="PTHR46910:SF38">
    <property type="entry name" value="ZN(2)-C6 FUNGAL-TYPE DOMAIN-CONTAINING PROTEIN"/>
    <property type="match status" value="1"/>
</dbReference>
<dbReference type="OrthoDB" id="4456959at2759"/>
<protein>
    <recommendedName>
        <fullName evidence="4">Zn(2)-C6 fungal-type domain-containing protein</fullName>
    </recommendedName>
</protein>
<dbReference type="CDD" id="cd12148">
    <property type="entry name" value="fungal_TF_MHR"/>
    <property type="match status" value="1"/>
</dbReference>
<feature type="region of interest" description="Disordered" evidence="3">
    <location>
        <begin position="971"/>
        <end position="990"/>
    </location>
</feature>
<dbReference type="HOGENOM" id="CLU_006019_0_1_1"/>
<keyword evidence="1" id="KW-0479">Metal-binding</keyword>
<dbReference type="SUPFAM" id="SSF57701">
    <property type="entry name" value="Zn2/Cys6 DNA-binding domain"/>
    <property type="match status" value="1"/>
</dbReference>
<feature type="compositionally biased region" description="Polar residues" evidence="3">
    <location>
        <begin position="252"/>
        <end position="262"/>
    </location>
</feature>
<dbReference type="InterPro" id="IPR050987">
    <property type="entry name" value="AtrR-like"/>
</dbReference>
<dbReference type="PROSITE" id="PS50048">
    <property type="entry name" value="ZN2_CY6_FUNGAL_2"/>
    <property type="match status" value="1"/>
</dbReference>
<sequence length="1017" mass="111442">MSIQMAPQRTVMPPTSYPDPDASTHGADASTDAANQDEDAEGAGKRRRVQRACDTCRKKKVRCDGLQPDKGACTNCANYGYECTFVDAARKRAPPRSYVEAIEARIVKMEQLIASLAPGVDFTDRIGKPIRRPDDKGDDANNATAKPGQESPPIHGGSIAPLPFDRSNSLCQQAAGGFSQMLSPPHAKSCNNSESDLASTDEDSEDDIAFIETRFGETQIKPQRVVSSATTATAATTFDSSASERFILGDQAKQQAKQDSPSHTPPTHKFIGKASGLHSLPLLERLSSKTFQELGVHPTGARSEFWAVPSGFIDPPADPITASTAWPAPDLAETLIDAYFSRLNREYPVVNEAQYRHEYTNQPELRKAPEWLALSFCIFMVGSQYVTDERVRAFPQDKHSRGMHWWQAAKTLIYRNVRVQKPLAHIQCLLLSTLFQFGLPISASSSWLHLGAAIRILLDVGAHRKQTAKKLNLSRIEDETYKRVFWVAYSLDRECASCLGRPIMLQDEDIDLDLPVEIDDEYLFNTPEDQPLPQQPSDTPALISGFLCSLRLDEIVGRTLKTIYALHKTKVRFGIASKEWDERLVTEIDSALNTWLDTVPAHLRYDPHESDDEWLLQSSYLYSKYYNCQLLVHRPFIAAKKGANESSILNFPSLAICTNAARSISHLLHNLGDRQLHNKVGNDVAFRSVNASTILLMVVWGAKRNGGRVSSSASTDLRRSIDVLRAMEDHWQFCGKAVDFLESIMAATHVVVPRSDSQSEQGTKRSRDGADAQEVKLEDEPSVAVPEASTRPGGASRRGSRKSKSKVDAAYTGRRDQQPLAPEARQLPLSTSQLAVMTPQSHSEPSPRSATLDSVAWQNGGNVFGETVGLKTPQPAGRARMPSLSGASGLAFGLMTPSLATGWGVPGDTDYLHGPHSQSTSFQNIPAVTPSIFDSLGLPGNADDLMQGGMPDMSQFAFPDDAAAMGANFDHYYPPGQTTSGDTPQSDSSSGLASYAFELLQNQSVYDSLNLMQQRGQ</sequence>
<dbReference type="SMART" id="SM00066">
    <property type="entry name" value="GAL4"/>
    <property type="match status" value="1"/>
</dbReference>
<dbReference type="PROSITE" id="PS00463">
    <property type="entry name" value="ZN2_CY6_FUNGAL_1"/>
    <property type="match status" value="1"/>
</dbReference>
<evidence type="ECO:0000259" key="4">
    <source>
        <dbReference type="PROSITE" id="PS50048"/>
    </source>
</evidence>
<dbReference type="SMART" id="SM00906">
    <property type="entry name" value="Fungal_trans"/>
    <property type="match status" value="1"/>
</dbReference>
<reference evidence="6" key="1">
    <citation type="journal article" date="2013" name="Genome Announc.">
        <title>Draft genome sequence of Pseudozyma brasiliensis sp. nov. strain GHG001, a high producer of endo-1,4-xylanase isolated from an insect pest of sugarcane.</title>
        <authorList>
            <person name="Oliveira J.V.D.C."/>
            <person name="dos Santos R.A.C."/>
            <person name="Borges T.A."/>
            <person name="Riano-Pachon D.M."/>
            <person name="Goldman G.H."/>
        </authorList>
    </citation>
    <scope>NUCLEOTIDE SEQUENCE [LARGE SCALE GENOMIC DNA]</scope>
    <source>
        <strain evidence="6">GHG001</strain>
    </source>
</reference>
<dbReference type="GO" id="GO:0008270">
    <property type="term" value="F:zinc ion binding"/>
    <property type="evidence" value="ECO:0007669"/>
    <property type="project" value="InterPro"/>
</dbReference>
<evidence type="ECO:0000313" key="5">
    <source>
        <dbReference type="EMBL" id="EST09744.1"/>
    </source>
</evidence>
<evidence type="ECO:0000256" key="2">
    <source>
        <dbReference type="ARBA" id="ARBA00023242"/>
    </source>
</evidence>
<feature type="compositionally biased region" description="Basic and acidic residues" evidence="3">
    <location>
        <begin position="762"/>
        <end position="779"/>
    </location>
</feature>
<dbReference type="GO" id="GO:0003677">
    <property type="term" value="F:DNA binding"/>
    <property type="evidence" value="ECO:0007669"/>
    <property type="project" value="InterPro"/>
</dbReference>
<accession>V5F2R6</accession>
<feature type="compositionally biased region" description="Basic and acidic residues" evidence="3">
    <location>
        <begin position="123"/>
        <end position="139"/>
    </location>
</feature>
<dbReference type="Proteomes" id="UP000019377">
    <property type="component" value="Unassembled WGS sequence"/>
</dbReference>
<dbReference type="Gene3D" id="4.10.240.10">
    <property type="entry name" value="Zn(2)-C6 fungal-type DNA-binding domain"/>
    <property type="match status" value="1"/>
</dbReference>
<feature type="region of interest" description="Disordered" evidence="3">
    <location>
        <begin position="752"/>
        <end position="825"/>
    </location>
</feature>
<dbReference type="InterPro" id="IPR001138">
    <property type="entry name" value="Zn2Cys6_DnaBD"/>
</dbReference>
<dbReference type="EMBL" id="KI545851">
    <property type="protein sequence ID" value="EST09744.1"/>
    <property type="molecule type" value="Genomic_DNA"/>
</dbReference>
<organism evidence="5 6">
    <name type="scientific">Kalmanozyma brasiliensis (strain GHG001)</name>
    <name type="common">Yeast</name>
    <name type="synonym">Pseudozyma brasiliensis</name>
    <dbReference type="NCBI Taxonomy" id="1365824"/>
    <lineage>
        <taxon>Eukaryota</taxon>
        <taxon>Fungi</taxon>
        <taxon>Dikarya</taxon>
        <taxon>Basidiomycota</taxon>
        <taxon>Ustilaginomycotina</taxon>
        <taxon>Ustilaginomycetes</taxon>
        <taxon>Ustilaginales</taxon>
        <taxon>Ustilaginaceae</taxon>
        <taxon>Kalmanozyma</taxon>
    </lineage>
</organism>
<dbReference type="Pfam" id="PF04082">
    <property type="entry name" value="Fungal_trans"/>
    <property type="match status" value="1"/>
</dbReference>
<feature type="compositionally biased region" description="Polar residues" evidence="3">
    <location>
        <begin position="189"/>
        <end position="198"/>
    </location>
</feature>
<gene>
    <name evidence="5" type="ORF">PSEUBRA_SCAF1g00170</name>
</gene>
<feature type="compositionally biased region" description="Polar residues" evidence="3">
    <location>
        <begin position="976"/>
        <end position="990"/>
    </location>
</feature>
<dbReference type="GO" id="GO:0006351">
    <property type="term" value="P:DNA-templated transcription"/>
    <property type="evidence" value="ECO:0007669"/>
    <property type="project" value="InterPro"/>
</dbReference>
<proteinExistence type="predicted"/>
<feature type="domain" description="Zn(2)-C6 fungal-type" evidence="4">
    <location>
        <begin position="52"/>
        <end position="85"/>
    </location>
</feature>
<evidence type="ECO:0000313" key="6">
    <source>
        <dbReference type="Proteomes" id="UP000019377"/>
    </source>
</evidence>
<feature type="region of interest" description="Disordered" evidence="3">
    <location>
        <begin position="123"/>
        <end position="166"/>
    </location>
</feature>
<dbReference type="eggNOG" id="ENOG502QSY2">
    <property type="taxonomic scope" value="Eukaryota"/>
</dbReference>
<keyword evidence="2" id="KW-0539">Nucleus</keyword>
<dbReference type="PANTHER" id="PTHR46910">
    <property type="entry name" value="TRANSCRIPTION FACTOR PDR1"/>
    <property type="match status" value="1"/>
</dbReference>
<feature type="region of interest" description="Disordered" evidence="3">
    <location>
        <begin position="182"/>
        <end position="203"/>
    </location>
</feature>
<dbReference type="Pfam" id="PF00172">
    <property type="entry name" value="Zn_clus"/>
    <property type="match status" value="1"/>
</dbReference>
<dbReference type="AlphaFoldDB" id="V5F2R6"/>
<dbReference type="OMA" id="CTFVDAA"/>